<comment type="caution">
    <text evidence="3">The sequence shown here is derived from an EMBL/GenBank/DDBJ whole genome shotgun (WGS) entry which is preliminary data.</text>
</comment>
<evidence type="ECO:0000313" key="4">
    <source>
        <dbReference type="Proteomes" id="UP000306102"/>
    </source>
</evidence>
<organism evidence="3 4">
    <name type="scientific">Camellia sinensis var. sinensis</name>
    <name type="common">China tea</name>
    <dbReference type="NCBI Taxonomy" id="542762"/>
    <lineage>
        <taxon>Eukaryota</taxon>
        <taxon>Viridiplantae</taxon>
        <taxon>Streptophyta</taxon>
        <taxon>Embryophyta</taxon>
        <taxon>Tracheophyta</taxon>
        <taxon>Spermatophyta</taxon>
        <taxon>Magnoliopsida</taxon>
        <taxon>eudicotyledons</taxon>
        <taxon>Gunneridae</taxon>
        <taxon>Pentapetalae</taxon>
        <taxon>asterids</taxon>
        <taxon>Ericales</taxon>
        <taxon>Theaceae</taxon>
        <taxon>Camellia</taxon>
    </lineage>
</organism>
<dbReference type="STRING" id="542762.A0A4S4EJ44"/>
<protein>
    <recommendedName>
        <fullName evidence="2">Programmed cell death protein 2 C-terminal domain-containing protein</fullName>
    </recommendedName>
</protein>
<proteinExistence type="predicted"/>
<feature type="domain" description="Programmed cell death protein 2 C-terminal" evidence="2">
    <location>
        <begin position="322"/>
        <end position="425"/>
    </location>
</feature>
<dbReference type="InterPro" id="IPR007320">
    <property type="entry name" value="PDCD2_C"/>
</dbReference>
<evidence type="ECO:0000256" key="1">
    <source>
        <dbReference type="SAM" id="MobiDB-lite"/>
    </source>
</evidence>
<evidence type="ECO:0000259" key="2">
    <source>
        <dbReference type="Pfam" id="PF04194"/>
    </source>
</evidence>
<accession>A0A4S4EJ44</accession>
<sequence>MSNEIGGGTSEDPSLEKLRTLQVTDLEELRTLQITPIDVEEDDESQINGDGDTFDDEDEDEYEEQVPVTLGFVEKPRNRWSLLRQLFPSKAGGVPVRLKAWLDPINLPSGRSCHCEICGEPLQFLLQLWCDDSFSFQLIREGCVKPSFPPLLCIISLSVVSVKVFRSQLARLNPFYSSEPPKHDGTDKPSGIGVGVVPGKEIKFVVAVEEHVIARRNIRLCTGDQVIKLNVNIASNTIWPEYEIINEDECEFDTEMSEDSKYSNSLVSGSRMDESVKSLLDNFEGDSDKKSWASFQECIARGPEQVLRLCFIVAKQGDSDKKSWASFQERIARGPEQVLRYCRYESAKPLWPMSSGQPSKTDIPKCNYCGGSRAFEFQILPQLLYYFGVKNDVDSLDWATIVVYTCEASCEENNGPYKEEFCWVQLASQSVAVP</sequence>
<feature type="region of interest" description="Disordered" evidence="1">
    <location>
        <begin position="37"/>
        <end position="58"/>
    </location>
</feature>
<gene>
    <name evidence="3" type="ORF">TEA_002472</name>
</gene>
<dbReference type="PANTHER" id="PTHR12298:SF4">
    <property type="entry name" value="PROGRAMMED CELL DEATH PROTEIN 2"/>
    <property type="match status" value="1"/>
</dbReference>
<keyword evidence="4" id="KW-1185">Reference proteome</keyword>
<dbReference type="Proteomes" id="UP000306102">
    <property type="component" value="Unassembled WGS sequence"/>
</dbReference>
<dbReference type="AlphaFoldDB" id="A0A4S4EJ44"/>
<dbReference type="Pfam" id="PF04194">
    <property type="entry name" value="PDCD2_C"/>
    <property type="match status" value="1"/>
</dbReference>
<name>A0A4S4EJ44_CAMSN</name>
<dbReference type="PANTHER" id="PTHR12298">
    <property type="entry name" value="PCDC2 PROGRAMMED CELL DEATH PROTEIN 2 -RELATED"/>
    <property type="match status" value="1"/>
</dbReference>
<evidence type="ECO:0000313" key="3">
    <source>
        <dbReference type="EMBL" id="THG15995.1"/>
    </source>
</evidence>
<reference evidence="3 4" key="1">
    <citation type="journal article" date="2018" name="Proc. Natl. Acad. Sci. U.S.A.">
        <title>Draft genome sequence of Camellia sinensis var. sinensis provides insights into the evolution of the tea genome and tea quality.</title>
        <authorList>
            <person name="Wei C."/>
            <person name="Yang H."/>
            <person name="Wang S."/>
            <person name="Zhao J."/>
            <person name="Liu C."/>
            <person name="Gao L."/>
            <person name="Xia E."/>
            <person name="Lu Y."/>
            <person name="Tai Y."/>
            <person name="She G."/>
            <person name="Sun J."/>
            <person name="Cao H."/>
            <person name="Tong W."/>
            <person name="Gao Q."/>
            <person name="Li Y."/>
            <person name="Deng W."/>
            <person name="Jiang X."/>
            <person name="Wang W."/>
            <person name="Chen Q."/>
            <person name="Zhang S."/>
            <person name="Li H."/>
            <person name="Wu J."/>
            <person name="Wang P."/>
            <person name="Li P."/>
            <person name="Shi C."/>
            <person name="Zheng F."/>
            <person name="Jian J."/>
            <person name="Huang B."/>
            <person name="Shan D."/>
            <person name="Shi M."/>
            <person name="Fang C."/>
            <person name="Yue Y."/>
            <person name="Li F."/>
            <person name="Li D."/>
            <person name="Wei S."/>
            <person name="Han B."/>
            <person name="Jiang C."/>
            <person name="Yin Y."/>
            <person name="Xia T."/>
            <person name="Zhang Z."/>
            <person name="Bennetzen J.L."/>
            <person name="Zhao S."/>
            <person name="Wan X."/>
        </authorList>
    </citation>
    <scope>NUCLEOTIDE SEQUENCE [LARGE SCALE GENOMIC DNA]</scope>
    <source>
        <strain evidence="4">cv. Shuchazao</strain>
        <tissue evidence="3">Leaf</tissue>
    </source>
</reference>
<dbReference type="GO" id="GO:0005737">
    <property type="term" value="C:cytoplasm"/>
    <property type="evidence" value="ECO:0007669"/>
    <property type="project" value="InterPro"/>
</dbReference>
<dbReference type="EMBL" id="SDRB02004356">
    <property type="protein sequence ID" value="THG15995.1"/>
    <property type="molecule type" value="Genomic_DNA"/>
</dbReference>